<protein>
    <submittedName>
        <fullName evidence="3">N-methylhydantoinase (ATP-hydrolyzing)</fullName>
        <ecNumber evidence="3">3.5.2.14</ecNumber>
    </submittedName>
</protein>
<dbReference type="RefSeq" id="WP_225266217.1">
    <property type="nucleotide sequence ID" value="NZ_CP084058.1"/>
</dbReference>
<evidence type="ECO:0000313" key="3">
    <source>
        <dbReference type="EMBL" id="SBO97452.1"/>
    </source>
</evidence>
<dbReference type="InterPro" id="IPR043129">
    <property type="entry name" value="ATPase_NBD"/>
</dbReference>
<dbReference type="SUPFAM" id="SSF53067">
    <property type="entry name" value="Actin-like ATPase domain"/>
    <property type="match status" value="2"/>
</dbReference>
<evidence type="ECO:0000259" key="2">
    <source>
        <dbReference type="Pfam" id="PF05378"/>
    </source>
</evidence>
<organism evidence="3">
    <name type="scientific">Nonomuraea gerenzanensis</name>
    <dbReference type="NCBI Taxonomy" id="93944"/>
    <lineage>
        <taxon>Bacteria</taxon>
        <taxon>Bacillati</taxon>
        <taxon>Actinomycetota</taxon>
        <taxon>Actinomycetes</taxon>
        <taxon>Streptosporangiales</taxon>
        <taxon>Streptosporangiaceae</taxon>
        <taxon>Nonomuraea</taxon>
    </lineage>
</organism>
<dbReference type="InterPro" id="IPR008040">
    <property type="entry name" value="Hydant_A_N"/>
</dbReference>
<dbReference type="GO" id="GO:0047423">
    <property type="term" value="F:N-methylhydantoinase (ATP-hydrolyzing) activity"/>
    <property type="evidence" value="ECO:0007669"/>
    <property type="project" value="UniProtKB-EC"/>
</dbReference>
<dbReference type="PANTHER" id="PTHR11365:SF10">
    <property type="entry name" value="HYDANTOINASE_OXOPROLINASE"/>
    <property type="match status" value="1"/>
</dbReference>
<dbReference type="AlphaFoldDB" id="A0A1M4EF88"/>
<reference evidence="3" key="1">
    <citation type="submission" date="2016-04" db="EMBL/GenBank/DDBJ databases">
        <authorList>
            <person name="Evans L.H."/>
            <person name="Alamgir A."/>
            <person name="Owens N."/>
            <person name="Weber N.D."/>
            <person name="Virtaneva K."/>
            <person name="Barbian K."/>
            <person name="Babar A."/>
            <person name="Rosenke K."/>
        </authorList>
    </citation>
    <scope>NUCLEOTIDE SEQUENCE</scope>
    <source>
        <strain evidence="3">Nono1</strain>
    </source>
</reference>
<dbReference type="EC" id="3.5.2.14" evidence="3"/>
<sequence>MRIGIDVGGTNTDAVLLDGRQVLAAVKTSTTADVTSGIVAAIAGLQEQRPFDPADVRAVMIGTTHFINALVEARRLAPTAALRLSLPAGASLPPMVDWPGRLIEAVSGRGYLVHGGHEFDGRHIAELDEAEVRKAAADMGQAGVRSVAITSVFSPVNAEFEARAAEIVAAELPDAAISLSSEIGRIGLLERENATIINAALRELAAHIVDGLASSVTGAGITAPLYLSQNDGTLMDVDFARRYPVATFASGPTNSMRGAAVLSGLDTCAVVDVGGTTSDVGVLRHGFPREATTDVTVAGIRTNFRMPDVLSIGIGGGSRVRDGAVGPDSVGYELTSRALVFGGDTLTATDIAVAAGRAEIGDPSLVGHLDKGLVEAALRRIAADVADVVERMRTSAEPLPVVAVGGGSVLLPDELAGAGEVRRPDHYAVANAIGAAIAQIGGEVDRVYAVEPGRRDAVVDAAKQEAVDRAVAAGASPSTVQIVDFDEVPIPYLPGNATRIRAKAVGELQLTDAKGR</sequence>
<evidence type="ECO:0000259" key="1">
    <source>
        <dbReference type="Pfam" id="PF01968"/>
    </source>
</evidence>
<gene>
    <name evidence="3" type="ORF">BN4615_P6968</name>
</gene>
<dbReference type="PANTHER" id="PTHR11365">
    <property type="entry name" value="5-OXOPROLINASE RELATED"/>
    <property type="match status" value="1"/>
</dbReference>
<dbReference type="InterPro" id="IPR045079">
    <property type="entry name" value="Oxoprolinase-like"/>
</dbReference>
<dbReference type="Pfam" id="PF05378">
    <property type="entry name" value="Hydant_A_N"/>
    <property type="match status" value="1"/>
</dbReference>
<accession>A0A1M4EF88</accession>
<feature type="domain" description="Hydantoinase/oxoprolinase N-terminal" evidence="2">
    <location>
        <begin position="2"/>
        <end position="170"/>
    </location>
</feature>
<name>A0A1M4EF88_9ACTN</name>
<dbReference type="Gene3D" id="3.30.420.40">
    <property type="match status" value="1"/>
</dbReference>
<dbReference type="InterPro" id="IPR002821">
    <property type="entry name" value="Hydantoinase_A"/>
</dbReference>
<proteinExistence type="predicted"/>
<dbReference type="EMBL" id="LT559118">
    <property type="protein sequence ID" value="SBO97452.1"/>
    <property type="molecule type" value="Genomic_DNA"/>
</dbReference>
<dbReference type="Pfam" id="PF01968">
    <property type="entry name" value="Hydantoinase_A"/>
    <property type="match status" value="1"/>
</dbReference>
<feature type="domain" description="Hydantoinase A/oxoprolinase" evidence="1">
    <location>
        <begin position="191"/>
        <end position="357"/>
    </location>
</feature>
<keyword evidence="3" id="KW-0378">Hydrolase</keyword>